<evidence type="ECO:0000256" key="8">
    <source>
        <dbReference type="ARBA" id="ARBA00022553"/>
    </source>
</evidence>
<evidence type="ECO:0000256" key="7">
    <source>
        <dbReference type="ARBA" id="ARBA00022527"/>
    </source>
</evidence>
<evidence type="ECO:0000256" key="21">
    <source>
        <dbReference type="ARBA" id="ARBA00047899"/>
    </source>
</evidence>
<evidence type="ECO:0000256" key="9">
    <source>
        <dbReference type="ARBA" id="ARBA00022614"/>
    </source>
</evidence>
<dbReference type="FunFam" id="1.10.510.10:FF:000192">
    <property type="entry name" value="LRR receptor-like serine/threonine-protein kinase RPK2"/>
    <property type="match status" value="1"/>
</dbReference>
<dbReference type="GO" id="GO:0005886">
    <property type="term" value="C:plasma membrane"/>
    <property type="evidence" value="ECO:0007669"/>
    <property type="project" value="UniProtKB-SubCell"/>
</dbReference>
<dbReference type="OrthoDB" id="1896041at2759"/>
<dbReference type="InterPro" id="IPR001611">
    <property type="entry name" value="Leu-rich_rpt"/>
</dbReference>
<feature type="chain" id="PRO_5028042760" description="non-specific serine/threonine protein kinase" evidence="25">
    <location>
        <begin position="29"/>
        <end position="1131"/>
    </location>
</feature>
<evidence type="ECO:0000256" key="14">
    <source>
        <dbReference type="ARBA" id="ARBA00022741"/>
    </source>
</evidence>
<protein>
    <recommendedName>
        <fullName evidence="4">non-specific serine/threonine protein kinase</fullName>
        <ecNumber evidence="4">2.7.11.1</ecNumber>
    </recommendedName>
</protein>
<dbReference type="FunFam" id="3.80.10.10:FF:000041">
    <property type="entry name" value="LRR receptor-like serine/threonine-protein kinase ERECTA"/>
    <property type="match status" value="2"/>
</dbReference>
<keyword evidence="16 23" id="KW-0067">ATP-binding</keyword>
<keyword evidence="9" id="KW-0433">Leucine-rich repeat</keyword>
<dbReference type="Pfam" id="PF00069">
    <property type="entry name" value="Pkinase"/>
    <property type="match status" value="1"/>
</dbReference>
<evidence type="ECO:0000256" key="3">
    <source>
        <dbReference type="ARBA" id="ARBA00009592"/>
    </source>
</evidence>
<keyword evidence="13" id="KW-0677">Repeat</keyword>
<keyword evidence="18 24" id="KW-0472">Membrane</keyword>
<evidence type="ECO:0000256" key="20">
    <source>
        <dbReference type="ARBA" id="ARBA00023180"/>
    </source>
</evidence>
<keyword evidence="8" id="KW-0597">Phosphoprotein</keyword>
<keyword evidence="11 24" id="KW-0812">Transmembrane</keyword>
<keyword evidence="27" id="KW-1185">Reference proteome</keyword>
<comment type="catalytic activity">
    <reaction evidence="22">
        <text>L-seryl-[protein] + ATP = O-phospho-L-seryl-[protein] + ADP + H(+)</text>
        <dbReference type="Rhea" id="RHEA:17989"/>
        <dbReference type="Rhea" id="RHEA-COMP:9863"/>
        <dbReference type="Rhea" id="RHEA-COMP:11604"/>
        <dbReference type="ChEBI" id="CHEBI:15378"/>
        <dbReference type="ChEBI" id="CHEBI:29999"/>
        <dbReference type="ChEBI" id="CHEBI:30616"/>
        <dbReference type="ChEBI" id="CHEBI:83421"/>
        <dbReference type="ChEBI" id="CHEBI:456216"/>
        <dbReference type="EC" id="2.7.11.1"/>
    </reaction>
</comment>
<keyword evidence="7" id="KW-0723">Serine/threonine-protein kinase</keyword>
<evidence type="ECO:0000256" key="13">
    <source>
        <dbReference type="ARBA" id="ARBA00022737"/>
    </source>
</evidence>
<feature type="binding site" evidence="23">
    <location>
        <position position="880"/>
    </location>
    <ligand>
        <name>ATP</name>
        <dbReference type="ChEBI" id="CHEBI:30616"/>
    </ligand>
</feature>
<dbReference type="SMART" id="SM00220">
    <property type="entry name" value="S_TKc"/>
    <property type="match status" value="1"/>
</dbReference>
<dbReference type="GO" id="GO:0005524">
    <property type="term" value="F:ATP binding"/>
    <property type="evidence" value="ECO:0007669"/>
    <property type="project" value="UniProtKB-UniRule"/>
</dbReference>
<reference evidence="28" key="1">
    <citation type="submission" date="2025-08" db="UniProtKB">
        <authorList>
            <consortium name="RefSeq"/>
        </authorList>
    </citation>
    <scope>IDENTIFICATION</scope>
    <source>
        <tissue evidence="28">Fruit stalk</tissue>
    </source>
</reference>
<dbReference type="Pfam" id="PF00560">
    <property type="entry name" value="LRR_1"/>
    <property type="match status" value="7"/>
</dbReference>
<evidence type="ECO:0000256" key="10">
    <source>
        <dbReference type="ARBA" id="ARBA00022679"/>
    </source>
</evidence>
<dbReference type="PANTHER" id="PTHR48056:SF63">
    <property type="entry name" value="PROTEIN KINASE DOMAIN-CONTAINING PROTEIN"/>
    <property type="match status" value="1"/>
</dbReference>
<sequence length="1131" mass="123075">MGSFSASVIKWQPFFLLFFCVLSSVVLSDDSSDKAVLLQFKKSVSDPSGLLSTWTETSHHCSWSGVTCDKSSKVLSLNITGFGKRQKGNSKNTVASVSFSCSDYSLFPFYGFGIRRNCGESNGSLSGKLLPSIGKLSELRILSLPFHRFSGEIPAEIWELEKLEVLDLENNLLSGPLPVSVTGLKNLRVLNLGFNNISGGIPRWLSSLEQMDILNLAGNLVNGTIPGFVGRFRGVYLSFTLLSGLLPADIGEGCKLEHLDLSGNYFHGQIPASLGKCSQLRSLLLYTNLLEEGIPREIGQLQNLEVLDVSRNSLSGQIPVELGNCSGLTVLVLSTMFNPYDDLAMAKGDPSSVNDDFNFYQGGIPDEITKLSKLRVLWAPRATLEGNLPSDWGACDNLEMVNLAQNFFSGEIPFGLSLCKKLRYLDLSSNKRLTGALIEELAVPCMSVFDVSENSLSSSIPRFYNHGCPDVLTSDSYSSEPFNPTSAYLSFFASKAQVGTSFEFFGGDGGPAVFHNFGGNNFTGSVLSMPIAPQRLGKQISYAFYAGENLLSGPFPGNLFENCKGLNALFVNVSYNRMSGQIPAEISKICKSLKFLDVSVNQITGPIPPNIGDLVSLVSLNLSWNLLKGQIPNSFGQMKDLRYLSLAGNNLIGSIPFTFGLLESLEMLELSSNSLSGEIPENLVNLRNLTVLLLNNNKLSGQIPSGLANLTMLSVFNVSFNNLSGPLPSSNNLMKCSSLLGNPLLQPCHAYSLMPSSDEARAGDSQNYAASPTGSTTQMNRNNGFNAIEIASITSASAIVSVLLALVILFLYTRKWNSKSKIVSTTKKEVTIFNDIGVPLTFDSVVQATGNFNASNCIGNGGFGSTYKAEISPGVLVAIKRLAIGRLQGFQQFDAEIKILGRLRHPNLVTLIGYHASETETFLVYNYLSGGNLENFIQERSTRAVDWRILYKIALDIARALAYLHDQCVPRILHRDVKPSNILLDDDYNAYLSDFGLARLLGTSETHATTGVAGTFGYVAPEYAMTCRVSDKADVYSYGVVLLELLSDKKALDPSFSRYGNGFNIVQWSCLLLRQGQAKEFFTAGLWDAGPQNDLVEVLHLAVVCTVDSLSTRPTMKQVVRRLKQLQPPSC</sequence>
<evidence type="ECO:0000256" key="19">
    <source>
        <dbReference type="ARBA" id="ARBA00023170"/>
    </source>
</evidence>
<evidence type="ECO:0000256" key="5">
    <source>
        <dbReference type="ARBA" id="ARBA00022473"/>
    </source>
</evidence>
<evidence type="ECO:0000313" key="27">
    <source>
        <dbReference type="Proteomes" id="UP000515121"/>
    </source>
</evidence>
<dbReference type="GO" id="GO:0048508">
    <property type="term" value="P:embryonic meristem development"/>
    <property type="evidence" value="ECO:0007669"/>
    <property type="project" value="UniProtKB-ARBA"/>
</dbReference>
<dbReference type="SUPFAM" id="SSF52058">
    <property type="entry name" value="L domain-like"/>
    <property type="match status" value="1"/>
</dbReference>
<dbReference type="KEGG" id="dzi:111316752"/>
<dbReference type="SUPFAM" id="SSF56112">
    <property type="entry name" value="Protein kinase-like (PK-like)"/>
    <property type="match status" value="1"/>
</dbReference>
<comment type="subcellular location">
    <subcellularLocation>
        <location evidence="1">Cell membrane</location>
        <topology evidence="1">Single-pass type I membrane protein</topology>
    </subcellularLocation>
</comment>
<dbReference type="InterPro" id="IPR003591">
    <property type="entry name" value="Leu-rich_rpt_typical-subtyp"/>
</dbReference>
<keyword evidence="10" id="KW-0808">Transferase</keyword>
<feature type="signal peptide" evidence="25">
    <location>
        <begin position="1"/>
        <end position="28"/>
    </location>
</feature>
<evidence type="ECO:0000256" key="17">
    <source>
        <dbReference type="ARBA" id="ARBA00022989"/>
    </source>
</evidence>
<keyword evidence="19" id="KW-0675">Receptor</keyword>
<dbReference type="PANTHER" id="PTHR48056">
    <property type="entry name" value="LRR RECEPTOR-LIKE SERINE/THREONINE-PROTEIN KINASE-RELATED"/>
    <property type="match status" value="1"/>
</dbReference>
<dbReference type="InterPro" id="IPR017441">
    <property type="entry name" value="Protein_kinase_ATP_BS"/>
</dbReference>
<dbReference type="InterPro" id="IPR013210">
    <property type="entry name" value="LRR_N_plant-typ"/>
</dbReference>
<dbReference type="Gene3D" id="3.80.10.10">
    <property type="entry name" value="Ribonuclease Inhibitor"/>
    <property type="match status" value="4"/>
</dbReference>
<evidence type="ECO:0000256" key="2">
    <source>
        <dbReference type="ARBA" id="ARBA00008684"/>
    </source>
</evidence>
<dbReference type="EC" id="2.7.11.1" evidence="4"/>
<dbReference type="InterPro" id="IPR032675">
    <property type="entry name" value="LRR_dom_sf"/>
</dbReference>
<dbReference type="PROSITE" id="PS00108">
    <property type="entry name" value="PROTEIN_KINASE_ST"/>
    <property type="match status" value="1"/>
</dbReference>
<evidence type="ECO:0000256" key="18">
    <source>
        <dbReference type="ARBA" id="ARBA00023136"/>
    </source>
</evidence>
<evidence type="ECO:0000256" key="16">
    <source>
        <dbReference type="ARBA" id="ARBA00022840"/>
    </source>
</evidence>
<evidence type="ECO:0000256" key="12">
    <source>
        <dbReference type="ARBA" id="ARBA00022729"/>
    </source>
</evidence>
<comment type="similarity">
    <text evidence="3">Belongs to the RLP family.</text>
</comment>
<evidence type="ECO:0000259" key="26">
    <source>
        <dbReference type="PROSITE" id="PS50011"/>
    </source>
</evidence>
<dbReference type="Proteomes" id="UP000515121">
    <property type="component" value="Unplaced"/>
</dbReference>
<dbReference type="SUPFAM" id="SSF52047">
    <property type="entry name" value="RNI-like"/>
    <property type="match status" value="1"/>
</dbReference>
<keyword evidence="14 23" id="KW-0547">Nucleotide-binding</keyword>
<name>A0A6P6BBY4_DURZI</name>
<evidence type="ECO:0000256" key="25">
    <source>
        <dbReference type="SAM" id="SignalP"/>
    </source>
</evidence>
<dbReference type="GO" id="GO:0009414">
    <property type="term" value="P:response to water deprivation"/>
    <property type="evidence" value="ECO:0007669"/>
    <property type="project" value="UniProtKB-ARBA"/>
</dbReference>
<gene>
    <name evidence="28" type="primary">LOC111316752</name>
</gene>
<dbReference type="InterPro" id="IPR008271">
    <property type="entry name" value="Ser/Thr_kinase_AS"/>
</dbReference>
<evidence type="ECO:0000256" key="4">
    <source>
        <dbReference type="ARBA" id="ARBA00012513"/>
    </source>
</evidence>
<evidence type="ECO:0000256" key="6">
    <source>
        <dbReference type="ARBA" id="ARBA00022475"/>
    </source>
</evidence>
<organism evidence="27 28">
    <name type="scientific">Durio zibethinus</name>
    <name type="common">Durian</name>
    <dbReference type="NCBI Taxonomy" id="66656"/>
    <lineage>
        <taxon>Eukaryota</taxon>
        <taxon>Viridiplantae</taxon>
        <taxon>Streptophyta</taxon>
        <taxon>Embryophyta</taxon>
        <taxon>Tracheophyta</taxon>
        <taxon>Spermatophyta</taxon>
        <taxon>Magnoliopsida</taxon>
        <taxon>eudicotyledons</taxon>
        <taxon>Gunneridae</taxon>
        <taxon>Pentapetalae</taxon>
        <taxon>rosids</taxon>
        <taxon>malvids</taxon>
        <taxon>Malvales</taxon>
        <taxon>Malvaceae</taxon>
        <taxon>Helicteroideae</taxon>
        <taxon>Durio</taxon>
    </lineage>
</organism>
<dbReference type="GO" id="GO:0004674">
    <property type="term" value="F:protein serine/threonine kinase activity"/>
    <property type="evidence" value="ECO:0007669"/>
    <property type="project" value="UniProtKB-KW"/>
</dbReference>
<dbReference type="PROSITE" id="PS00107">
    <property type="entry name" value="PROTEIN_KINASE_ATP"/>
    <property type="match status" value="1"/>
</dbReference>
<dbReference type="SMART" id="SM00365">
    <property type="entry name" value="LRR_SD22"/>
    <property type="match status" value="6"/>
</dbReference>
<feature type="transmembrane region" description="Helical" evidence="24">
    <location>
        <begin position="790"/>
        <end position="812"/>
    </location>
</feature>
<evidence type="ECO:0000256" key="22">
    <source>
        <dbReference type="ARBA" id="ARBA00048679"/>
    </source>
</evidence>
<evidence type="ECO:0000256" key="23">
    <source>
        <dbReference type="PROSITE-ProRule" id="PRU10141"/>
    </source>
</evidence>
<keyword evidence="15" id="KW-0418">Kinase</keyword>
<accession>A0A6P6BBY4</accession>
<keyword evidence="5" id="KW-0217">Developmental protein</keyword>
<dbReference type="GO" id="GO:0009942">
    <property type="term" value="P:longitudinal axis specification"/>
    <property type="evidence" value="ECO:0007669"/>
    <property type="project" value="UniProtKB-ARBA"/>
</dbReference>
<keyword evidence="6" id="KW-1003">Cell membrane</keyword>
<keyword evidence="20" id="KW-0325">Glycoprotein</keyword>
<dbReference type="FunFam" id="3.30.200.20:FF:000260">
    <property type="entry name" value="LRR receptor-like serine/threonine-protein kinase RPK2"/>
    <property type="match status" value="1"/>
</dbReference>
<evidence type="ECO:0000256" key="15">
    <source>
        <dbReference type="ARBA" id="ARBA00022777"/>
    </source>
</evidence>
<dbReference type="Gene3D" id="3.30.200.20">
    <property type="entry name" value="Phosphorylase Kinase, domain 1"/>
    <property type="match status" value="1"/>
</dbReference>
<feature type="domain" description="Protein kinase" evidence="26">
    <location>
        <begin position="852"/>
        <end position="1126"/>
    </location>
</feature>
<dbReference type="PROSITE" id="PS50011">
    <property type="entry name" value="PROTEIN_KINASE_DOM"/>
    <property type="match status" value="1"/>
</dbReference>
<dbReference type="GO" id="GO:0009945">
    <property type="term" value="P:radial axis specification"/>
    <property type="evidence" value="ECO:0007669"/>
    <property type="project" value="UniProtKB-ARBA"/>
</dbReference>
<keyword evidence="12 25" id="KW-0732">Signal</keyword>
<dbReference type="GeneID" id="111316752"/>
<dbReference type="InterPro" id="IPR011009">
    <property type="entry name" value="Kinase-like_dom_sf"/>
</dbReference>
<keyword evidence="17 24" id="KW-1133">Transmembrane helix</keyword>
<comment type="similarity">
    <text evidence="2">Belongs to the protein kinase superfamily. Ser/Thr protein kinase family.</text>
</comment>
<dbReference type="AlphaFoldDB" id="A0A6P6BBY4"/>
<evidence type="ECO:0000256" key="1">
    <source>
        <dbReference type="ARBA" id="ARBA00004251"/>
    </source>
</evidence>
<dbReference type="CDD" id="cd14066">
    <property type="entry name" value="STKc_IRAK"/>
    <property type="match status" value="1"/>
</dbReference>
<dbReference type="InterPro" id="IPR050647">
    <property type="entry name" value="Plant_LRR-RLKs"/>
</dbReference>
<dbReference type="FunFam" id="3.80.10.10:FF:000369">
    <property type="entry name" value="LRR receptor-like serine/threonine-protein kinase RPK2"/>
    <property type="match status" value="1"/>
</dbReference>
<dbReference type="SMART" id="SM00369">
    <property type="entry name" value="LRR_TYP"/>
    <property type="match status" value="7"/>
</dbReference>
<dbReference type="GO" id="GO:0009409">
    <property type="term" value="P:response to cold"/>
    <property type="evidence" value="ECO:0007669"/>
    <property type="project" value="UniProtKB-ARBA"/>
</dbReference>
<dbReference type="Gene3D" id="1.10.510.10">
    <property type="entry name" value="Transferase(Phosphotransferase) domain 1"/>
    <property type="match status" value="1"/>
</dbReference>
<dbReference type="Pfam" id="PF08263">
    <property type="entry name" value="LRRNT_2"/>
    <property type="match status" value="1"/>
</dbReference>
<evidence type="ECO:0000256" key="24">
    <source>
        <dbReference type="SAM" id="Phobius"/>
    </source>
</evidence>
<proteinExistence type="inferred from homology"/>
<evidence type="ECO:0000256" key="11">
    <source>
        <dbReference type="ARBA" id="ARBA00022692"/>
    </source>
</evidence>
<dbReference type="RefSeq" id="XP_022774589.1">
    <property type="nucleotide sequence ID" value="XM_022918854.1"/>
</dbReference>
<dbReference type="InterPro" id="IPR000719">
    <property type="entry name" value="Prot_kinase_dom"/>
</dbReference>
<dbReference type="Pfam" id="PF13855">
    <property type="entry name" value="LRR_8"/>
    <property type="match status" value="1"/>
</dbReference>
<comment type="catalytic activity">
    <reaction evidence="21">
        <text>L-threonyl-[protein] + ATP = O-phospho-L-threonyl-[protein] + ADP + H(+)</text>
        <dbReference type="Rhea" id="RHEA:46608"/>
        <dbReference type="Rhea" id="RHEA-COMP:11060"/>
        <dbReference type="Rhea" id="RHEA-COMP:11605"/>
        <dbReference type="ChEBI" id="CHEBI:15378"/>
        <dbReference type="ChEBI" id="CHEBI:30013"/>
        <dbReference type="ChEBI" id="CHEBI:30616"/>
        <dbReference type="ChEBI" id="CHEBI:61977"/>
        <dbReference type="ChEBI" id="CHEBI:456216"/>
        <dbReference type="EC" id="2.7.11.1"/>
    </reaction>
</comment>
<evidence type="ECO:0000313" key="28">
    <source>
        <dbReference type="RefSeq" id="XP_022774589.1"/>
    </source>
</evidence>